<reference evidence="1 2" key="1">
    <citation type="journal article" date="2016" name="Front. Microbiol.">
        <title>Genome and transcriptome sequences reveal the specific parasitism of the nematophagous Purpureocillium lilacinum 36-1.</title>
        <authorList>
            <person name="Xie J."/>
            <person name="Li S."/>
            <person name="Mo C."/>
            <person name="Xiao X."/>
            <person name="Peng D."/>
            <person name="Wang G."/>
            <person name="Xiao Y."/>
        </authorList>
    </citation>
    <scope>NUCLEOTIDE SEQUENCE [LARGE SCALE GENOMIC DNA]</scope>
    <source>
        <strain evidence="1 2">36-1</strain>
    </source>
</reference>
<accession>A0A2U3EEV7</accession>
<proteinExistence type="predicted"/>
<evidence type="ECO:0000313" key="2">
    <source>
        <dbReference type="Proteomes" id="UP000245956"/>
    </source>
</evidence>
<gene>
    <name evidence="1" type="ORF">PCL_09995</name>
</gene>
<sequence>MDPKLMSFRYGKYPESQGSSLLSLLTSCVVANHKAPIEPSSPRSSLDVGDATVEEAMEETKAFLDTAGDNEEDGDSEHDQGSKLFRCLLQVVASLLCLGVLFAGYDLYRASTAPSIASPEQTPQLRHCGNDAITARNRGCMFDPISIAWLPESCHDFELTKEFLAVERWHFWTLPDTSDAMSLANVMQGQHSTLFVSETYLRHRCVFAWRKLHRAVLNSTAVDAYTTGWDGMMECEELFKDGRTDGGARFEVTVGYPECRAEF</sequence>
<dbReference type="InterPro" id="IPR053008">
    <property type="entry name" value="Phomopsin_biosynth_assoc"/>
</dbReference>
<dbReference type="PROSITE" id="PS51257">
    <property type="entry name" value="PROKAR_LIPOPROTEIN"/>
    <property type="match status" value="1"/>
</dbReference>
<comment type="caution">
    <text evidence="1">The sequence shown here is derived from an EMBL/GenBank/DDBJ whole genome shotgun (WGS) entry which is preliminary data.</text>
</comment>
<dbReference type="EMBL" id="LCWV01000005">
    <property type="protein sequence ID" value="PWI72980.1"/>
    <property type="molecule type" value="Genomic_DNA"/>
</dbReference>
<dbReference type="Proteomes" id="UP000245956">
    <property type="component" value="Unassembled WGS sequence"/>
</dbReference>
<organism evidence="1 2">
    <name type="scientific">Purpureocillium lilacinum</name>
    <name type="common">Paecilomyces lilacinus</name>
    <dbReference type="NCBI Taxonomy" id="33203"/>
    <lineage>
        <taxon>Eukaryota</taxon>
        <taxon>Fungi</taxon>
        <taxon>Dikarya</taxon>
        <taxon>Ascomycota</taxon>
        <taxon>Pezizomycotina</taxon>
        <taxon>Sordariomycetes</taxon>
        <taxon>Hypocreomycetidae</taxon>
        <taxon>Hypocreales</taxon>
        <taxon>Ophiocordycipitaceae</taxon>
        <taxon>Purpureocillium</taxon>
    </lineage>
</organism>
<dbReference type="AlphaFoldDB" id="A0A2U3EEV7"/>
<evidence type="ECO:0000313" key="1">
    <source>
        <dbReference type="EMBL" id="PWI72980.1"/>
    </source>
</evidence>
<name>A0A2U3EEV7_PURLI</name>
<dbReference type="PANTHER" id="PTHR35896">
    <property type="entry name" value="IG-LIKE DOMAIN-CONTAINING PROTEIN"/>
    <property type="match status" value="1"/>
</dbReference>
<protein>
    <submittedName>
        <fullName evidence="1">Uncharacterized protein</fullName>
    </submittedName>
</protein>
<dbReference type="PANTHER" id="PTHR35896:SF3">
    <property type="entry name" value="MAJOR FACILITATOR SUPERFAMILY TRANSPORTER"/>
    <property type="match status" value="1"/>
</dbReference>